<name>A0A3B0XIX1_9ZZZZ</name>
<accession>A0A3B0XIX1</accession>
<evidence type="ECO:0000313" key="1">
    <source>
        <dbReference type="EMBL" id="VAW64610.1"/>
    </source>
</evidence>
<gene>
    <name evidence="1" type="ORF">MNBD_GAMMA08-843</name>
</gene>
<reference evidence="1" key="1">
    <citation type="submission" date="2018-06" db="EMBL/GenBank/DDBJ databases">
        <authorList>
            <person name="Zhirakovskaya E."/>
        </authorList>
    </citation>
    <scope>NUCLEOTIDE SEQUENCE</scope>
</reference>
<proteinExistence type="predicted"/>
<dbReference type="AlphaFoldDB" id="A0A3B0XIX1"/>
<sequence length="377" mass="38885">MLNLNFLKSCLVLCASIILASSVLSGCSSSSNSGAGSQENYNGPGSKWDLSLTGGATGNFNIDHFQTGDLVNPDYNVKGTYIRQSSGFVTLIVTEVTNFIGTNGPLVGETAWAIEVPGYAFLLKPTSGDQMIPMVESGSCPTADMTGNFVVVKKDLTNGGDSGASDAARDFFGTFNYDFASSVTTLPELRAITSGFPSLTSDPLPAATCASGILTFTDTILYLTSNGGGIVHLGTATPNDDEDDSFLFALSQKAITNVSNLDASYAGILFDQNATVGEQIQPIALTCTSGSCTGNIVDDITTGSLVSGSLANINLIGTVDSIANGLITGTISFDSTTGNLACMADIDSLGTGKKIISCVGQSPDNNANMFNVIFVSI</sequence>
<protein>
    <submittedName>
        <fullName evidence="1">Uncharacterized protein</fullName>
    </submittedName>
</protein>
<organism evidence="1">
    <name type="scientific">hydrothermal vent metagenome</name>
    <dbReference type="NCBI Taxonomy" id="652676"/>
    <lineage>
        <taxon>unclassified sequences</taxon>
        <taxon>metagenomes</taxon>
        <taxon>ecological metagenomes</taxon>
    </lineage>
</organism>
<dbReference type="EMBL" id="UOFH01000291">
    <property type="protein sequence ID" value="VAW64610.1"/>
    <property type="molecule type" value="Genomic_DNA"/>
</dbReference>